<dbReference type="Proteomes" id="UP000186058">
    <property type="component" value="Unassembled WGS sequence"/>
</dbReference>
<proteinExistence type="predicted"/>
<protein>
    <recommendedName>
        <fullName evidence="3">Ig-like domain-containing protein</fullName>
    </recommendedName>
</protein>
<evidence type="ECO:0000313" key="2">
    <source>
        <dbReference type="Proteomes" id="UP000186058"/>
    </source>
</evidence>
<dbReference type="InterPro" id="IPR013783">
    <property type="entry name" value="Ig-like_fold"/>
</dbReference>
<sequence length="1758" mass="190821">MRTWAKKSLTTVLAAVMLSAGMPWPGQQVNAAGSYEDVYVSGTKLLHNGDWYPERTSDYDEDTESDALLVNAFGWFSKVQNGNVVPGVTIDKVDGDLDGGPHLGDADVLNATIRIADNPQLKQLAEGEGQFRVYIRSLYESDDDSAEVEVHSKNLGRWYREDYVGAGPNRDDQTTDWVDLEPDDVITIHLESWGSGTVTGIHLNFRDVIAPTVKDYIFDTTGTQRDNTTIDEKELLVKWGDEVNLTYPFSEPLKASSGEAADLMRHDLFTNPSGTGLPADGENQGMQLPAATSWAQFTDKLSYTYKAANYQHTGNLPIVNGGEISTLPSGINLNEKSLKQKVIDADFHDAAGNPLIVSNFGQRASAAAGDTFLRGKAINPFDATADPGNASDGFRVIVDAVPPKYSFTANGIQPDIVTGSTLNKGDTLEFKVRLTEDVIAKKGLSADGLFLYFNNGMKAYYVEGENSSLWTFRAAVTEDDLDVALLKVIALTHSSRAGDRPAYADKGVLQDYAGNLLTDPVNTSKSAAPAPTDPSLQVPNTKIDWAKLSIDNTDPSFKYLYDTPGATGNSWARSGKITIDARDPQVIAPPLDPDEAGQPRPSRGIYRPLNMTGSSGESANLGLVYYYWSQSPDDPLAGKEADEFAAVKRYSLTGQQPREGLYTGELDDFNLMVANNSTNLLSPPAKALMAEGSGTWYLHTWTADMTWDSARELMQYEKMKTYKSSHAASYNGWINEYKATHTGASEADAETYANGKALEAVGDYGDLSLWTAADFKHDDSNWIYGKTAILLDNKAPVLGASISGINHTAVVKATVGASDEHSGIDPASLQFQWVKVGETPGELDWHVVPSDRSVTTLNNVVEDGEYILYLRTSDRAGNTAEFQMVEHVVVDSAREVSIAFTPEAPESYIRSQDIEVTARGAAVLELQYVFSPSAVRPAESLYRTTAMESVYKDVSVTDSVYRGVVQAVYGLNGEQYLHIRLKEDGNVRYYDYSTLYRFDNAAPEITFSLNGVSYPRSAYSVLVTSNELYNPSGTVVEYQWLPENAAPPEESSGGWLPLPEDGKAVLDSSQLAPGQSAGYVLYVYARDGLGNSAVTHTGTFRLYRADTSPVEVLQSDLVAFESGSGQGSKAILQLELKSVSKDGFEYSVSSDNGTTWGLWRPYTNFVQVAVQQTSTDQLQLKAKFRSPSGVESTPVSIDTSHFDATADPLYGLAAYSTLRPTKSGGISLSIAVATGIKVTPAADNPALAERVKGNTFKISQNGLYTFNLVDLTAPERKTQLLAVVSNIDLTPPVGLVEYNITGPTRGNVTAKLSTSEPVRIVNNGGRDSYIFKDNGSFTFEFEDEAGNLGSTKATVNNIDRTPPEVSLVKSYAYGIGGSKSFKTILDTLGNVLLSTGVTLTAEKSLPGSEDFQVVQGKNPAVMLQNDPVKLIVQDRQGNTAALEETIANIAPDLLQPRITQEFVDGTGQPLEAGKRVTINGKTYAKGAVKVTLSGRIDEPNQMFAGAVPVVQGTGYANKISDADGNYAYTVTYRANGNARMVLSDLLGRTVVSAIQVDGLDNTAPEIQLKRPVTAVIRGQKDFEPLRDLGGFTAMDNVSAADKLKVTVSALDLTKTGKQMVTYTITDQVGNTATAKQEVMVMNDSGLLIIGNGQVLSSSLAETVLFDTNRITFSVLGYDKMSVGGKERVNERAAYTLLYHTGLYREGQMKTIAEEIPLQELTANQYQVIFPKTGWYTLIIRTQEREREYVTFFIGGKES</sequence>
<reference evidence="1 2" key="1">
    <citation type="submission" date="2016-03" db="EMBL/GenBank/DDBJ databases">
        <authorList>
            <person name="Sant'Anna F.H."/>
            <person name="Ambrosini A."/>
            <person name="Souza R."/>
            <person name="Bach E."/>
            <person name="Fernandes G."/>
            <person name="Balsanelli E."/>
            <person name="Baura V.A."/>
            <person name="Souza E.M."/>
            <person name="Passaglia L."/>
        </authorList>
    </citation>
    <scope>NUCLEOTIDE SEQUENCE [LARGE SCALE GENOMIC DNA]</scope>
    <source>
        <strain evidence="1 2">P26E</strain>
    </source>
</reference>
<evidence type="ECO:0000313" key="1">
    <source>
        <dbReference type="EMBL" id="OKP91650.1"/>
    </source>
</evidence>
<dbReference type="Gene3D" id="2.60.40.10">
    <property type="entry name" value="Immunoglobulins"/>
    <property type="match status" value="1"/>
</dbReference>
<evidence type="ECO:0008006" key="3">
    <source>
        <dbReference type="Google" id="ProtNLM"/>
    </source>
</evidence>
<accession>A0ABX3EY21</accession>
<dbReference type="EMBL" id="LVWI01000001">
    <property type="protein sequence ID" value="OKP91650.1"/>
    <property type="molecule type" value="Genomic_DNA"/>
</dbReference>
<name>A0ABX3EY21_9BACL</name>
<gene>
    <name evidence="1" type="ORF">A3844_00540</name>
</gene>
<comment type="caution">
    <text evidence="1">The sequence shown here is derived from an EMBL/GenBank/DDBJ whole genome shotgun (WGS) entry which is preliminary data.</text>
</comment>
<keyword evidence="2" id="KW-1185">Reference proteome</keyword>
<organism evidence="1 2">
    <name type="scientific">Paenibacillus helianthi</name>
    <dbReference type="NCBI Taxonomy" id="1349432"/>
    <lineage>
        <taxon>Bacteria</taxon>
        <taxon>Bacillati</taxon>
        <taxon>Bacillota</taxon>
        <taxon>Bacilli</taxon>
        <taxon>Bacillales</taxon>
        <taxon>Paenibacillaceae</taxon>
        <taxon>Paenibacillus</taxon>
    </lineage>
</organism>
<dbReference type="RefSeq" id="WP_074106278.1">
    <property type="nucleotide sequence ID" value="NZ_LVWI01000001.1"/>
</dbReference>